<reference evidence="11" key="1">
    <citation type="journal article" date="2018" name="DNA Res.">
        <title>Multiple hybrid de novo genome assembly of finger millet, an orphan allotetraploid crop.</title>
        <authorList>
            <person name="Hatakeyama M."/>
            <person name="Aluri S."/>
            <person name="Balachadran M.T."/>
            <person name="Sivarajan S.R."/>
            <person name="Patrignani A."/>
            <person name="Gruter S."/>
            <person name="Poveda L."/>
            <person name="Shimizu-Inatsugi R."/>
            <person name="Baeten J."/>
            <person name="Francoijs K.J."/>
            <person name="Nataraja K.N."/>
            <person name="Reddy Y.A.N."/>
            <person name="Phadnis S."/>
            <person name="Ravikumar R.L."/>
            <person name="Schlapbach R."/>
            <person name="Sreeman S.M."/>
            <person name="Shimizu K.K."/>
        </authorList>
    </citation>
    <scope>NUCLEOTIDE SEQUENCE</scope>
</reference>
<dbReference type="CDD" id="cd11082">
    <property type="entry name" value="CYP61_CYP710"/>
    <property type="match status" value="1"/>
</dbReference>
<dbReference type="Pfam" id="PF00067">
    <property type="entry name" value="p450"/>
    <property type="match status" value="1"/>
</dbReference>
<dbReference type="InterPro" id="IPR017972">
    <property type="entry name" value="Cyt_P450_CS"/>
</dbReference>
<comment type="similarity">
    <text evidence="2 10">Belongs to the cytochrome P450 family.</text>
</comment>
<dbReference type="GO" id="GO:0004497">
    <property type="term" value="F:monooxygenase activity"/>
    <property type="evidence" value="ECO:0007669"/>
    <property type="project" value="UniProtKB-KW"/>
</dbReference>
<dbReference type="InterPro" id="IPR001128">
    <property type="entry name" value="Cyt_P450"/>
</dbReference>
<sequence length="522" mass="58892">MAESLLSFWDDIRTVAAFMATAAALYFLAAEQLSYRRKKGPLPGAPLVVPFFGSIIKLIRDPAAYWDGLAARARESWQGLAADYFLGTFVVFIRDTELSHRVLANVRPDAFHFIGHPFGKKLFGEHNLIYMFGQEHKDLRRRIAPNFTTRALSTYAAIQQRVILKHLHKWLDDRKENQVPFLRIRDPCRDMNLETSQTVFVGPYLDDEAREAFERDYHLFNVGVMAVPVDLPGSAFRNAKRAVARLVRALGDCARQSKARMRAGGEPECLVDYWMQDTVKEIDEAAKSGRAAPAHTSADDAEIGGHLFDFLYAAQDASTSSLCWAVSALDSHPDVLARVRAEVAALISWSPDPDDSAHRRPIITAEEMAELRYTRAVAREVIRFRPPATMVPHIAKEAFRLTERYTVPKGATVFPSLLESSFQGFRDADAFDPDRFFLESRREEAVACKRNFLAFGAGAHQCVGQRYALNHLVLFMALFVSVMEFRRYKTEGCDEMVYIPTIAPKDGCAVYLSQRCAKFPSF</sequence>
<keyword evidence="9 10" id="KW-0349">Heme</keyword>
<keyword evidence="10" id="KW-0503">Monooxygenase</keyword>
<evidence type="ECO:0000256" key="5">
    <source>
        <dbReference type="ARBA" id="ARBA00023004"/>
    </source>
</evidence>
<gene>
    <name evidence="11" type="primary">gb27092</name>
    <name evidence="11" type="ORF">PR202_gb27092</name>
</gene>
<keyword evidence="5 9" id="KW-0408">Iron</keyword>
<comment type="catalytic activity">
    <reaction evidence="8">
        <text>5-dehydroepisterol + NADPH + O2 + H(+) = ergosta-5,7,22,24(28)-tetraen-3beta-ol + NADP(+) + 2 H2O</text>
        <dbReference type="Rhea" id="RHEA:33467"/>
        <dbReference type="ChEBI" id="CHEBI:15377"/>
        <dbReference type="ChEBI" id="CHEBI:15378"/>
        <dbReference type="ChEBI" id="CHEBI:15379"/>
        <dbReference type="ChEBI" id="CHEBI:18249"/>
        <dbReference type="ChEBI" id="CHEBI:52972"/>
        <dbReference type="ChEBI" id="CHEBI:57783"/>
        <dbReference type="ChEBI" id="CHEBI:58349"/>
        <dbReference type="EC" id="1.14.19.41"/>
    </reaction>
</comment>
<reference evidence="11" key="2">
    <citation type="submission" date="2021-12" db="EMBL/GenBank/DDBJ databases">
        <title>Resequencing data analysis of finger millet.</title>
        <authorList>
            <person name="Hatakeyama M."/>
            <person name="Aluri S."/>
            <person name="Balachadran M.T."/>
            <person name="Sivarajan S.R."/>
            <person name="Poveda L."/>
            <person name="Shimizu-Inatsugi R."/>
            <person name="Schlapbach R."/>
            <person name="Sreeman S.M."/>
            <person name="Shimizu K.K."/>
        </authorList>
    </citation>
    <scope>NUCLEOTIDE SEQUENCE</scope>
</reference>
<dbReference type="GO" id="GO:0005506">
    <property type="term" value="F:iron ion binding"/>
    <property type="evidence" value="ECO:0007669"/>
    <property type="project" value="InterPro"/>
</dbReference>
<evidence type="ECO:0000256" key="4">
    <source>
        <dbReference type="ARBA" id="ARBA00023002"/>
    </source>
</evidence>
<evidence type="ECO:0000256" key="7">
    <source>
        <dbReference type="ARBA" id="ARBA00041546"/>
    </source>
</evidence>
<dbReference type="EMBL" id="BQKI01000095">
    <property type="protein sequence ID" value="GJN38082.1"/>
    <property type="molecule type" value="Genomic_DNA"/>
</dbReference>
<evidence type="ECO:0000256" key="3">
    <source>
        <dbReference type="ARBA" id="ARBA00022723"/>
    </source>
</evidence>
<dbReference type="InterPro" id="IPR002403">
    <property type="entry name" value="Cyt_P450_E_grp-IV"/>
</dbReference>
<dbReference type="PANTHER" id="PTHR24286">
    <property type="entry name" value="CYTOCHROME P450 26"/>
    <property type="match status" value="1"/>
</dbReference>
<keyword evidence="12" id="KW-1185">Reference proteome</keyword>
<comment type="cofactor">
    <cofactor evidence="1 9">
        <name>heme</name>
        <dbReference type="ChEBI" id="CHEBI:30413"/>
    </cofactor>
</comment>
<dbReference type="Proteomes" id="UP001054889">
    <property type="component" value="Unassembled WGS sequence"/>
</dbReference>
<dbReference type="EC" id="1.14.19.41" evidence="6"/>
<evidence type="ECO:0000256" key="9">
    <source>
        <dbReference type="PIRSR" id="PIRSR602403-1"/>
    </source>
</evidence>
<evidence type="ECO:0000256" key="6">
    <source>
        <dbReference type="ARBA" id="ARBA00039038"/>
    </source>
</evidence>
<evidence type="ECO:0000256" key="8">
    <source>
        <dbReference type="ARBA" id="ARBA00047463"/>
    </source>
</evidence>
<dbReference type="GO" id="GO:0020037">
    <property type="term" value="F:heme binding"/>
    <property type="evidence" value="ECO:0007669"/>
    <property type="project" value="InterPro"/>
</dbReference>
<evidence type="ECO:0000313" key="11">
    <source>
        <dbReference type="EMBL" id="GJN38082.1"/>
    </source>
</evidence>
<dbReference type="PRINTS" id="PR00385">
    <property type="entry name" value="P450"/>
</dbReference>
<name>A0AAV5FTU0_ELECO</name>
<dbReference type="SUPFAM" id="SSF48264">
    <property type="entry name" value="Cytochrome P450"/>
    <property type="match status" value="1"/>
</dbReference>
<feature type="binding site" description="axial binding residue" evidence="9">
    <location>
        <position position="462"/>
    </location>
    <ligand>
        <name>heme</name>
        <dbReference type="ChEBI" id="CHEBI:30413"/>
    </ligand>
    <ligandPart>
        <name>Fe</name>
        <dbReference type="ChEBI" id="CHEBI:18248"/>
    </ligandPart>
</feature>
<comment type="caution">
    <text evidence="11">The sequence shown here is derived from an EMBL/GenBank/DDBJ whole genome shotgun (WGS) entry which is preliminary data.</text>
</comment>
<dbReference type="FunFam" id="1.10.630.10:FF:000021">
    <property type="entry name" value="Cytochrome P450 61"/>
    <property type="match status" value="1"/>
</dbReference>
<dbReference type="Gene3D" id="1.10.630.10">
    <property type="entry name" value="Cytochrome P450"/>
    <property type="match status" value="1"/>
</dbReference>
<keyword evidence="4 10" id="KW-0560">Oxidoreductase</keyword>
<accession>A0AAV5FTU0</accession>
<dbReference type="AlphaFoldDB" id="A0AAV5FTU0"/>
<dbReference type="PROSITE" id="PS00086">
    <property type="entry name" value="CYTOCHROME_P450"/>
    <property type="match status" value="1"/>
</dbReference>
<evidence type="ECO:0000256" key="1">
    <source>
        <dbReference type="ARBA" id="ARBA00001971"/>
    </source>
</evidence>
<dbReference type="PRINTS" id="PR00465">
    <property type="entry name" value="EP450IV"/>
</dbReference>
<evidence type="ECO:0000256" key="2">
    <source>
        <dbReference type="ARBA" id="ARBA00010617"/>
    </source>
</evidence>
<protein>
    <recommendedName>
        <fullName evidence="6">sterol 22-desaturase</fullName>
        <ecNumber evidence="6">1.14.19.41</ecNumber>
    </recommendedName>
    <alternativeName>
        <fullName evidence="7">C-22 sterol desaturase</fullName>
    </alternativeName>
</protein>
<dbReference type="GO" id="GO:0000249">
    <property type="term" value="F:C-22 sterol desaturase (NADPH) activity"/>
    <property type="evidence" value="ECO:0007669"/>
    <property type="project" value="UniProtKB-EC"/>
</dbReference>
<evidence type="ECO:0000256" key="10">
    <source>
        <dbReference type="RuleBase" id="RU000461"/>
    </source>
</evidence>
<organism evidence="11 12">
    <name type="scientific">Eleusine coracana subsp. coracana</name>
    <dbReference type="NCBI Taxonomy" id="191504"/>
    <lineage>
        <taxon>Eukaryota</taxon>
        <taxon>Viridiplantae</taxon>
        <taxon>Streptophyta</taxon>
        <taxon>Embryophyta</taxon>
        <taxon>Tracheophyta</taxon>
        <taxon>Spermatophyta</taxon>
        <taxon>Magnoliopsida</taxon>
        <taxon>Liliopsida</taxon>
        <taxon>Poales</taxon>
        <taxon>Poaceae</taxon>
        <taxon>PACMAD clade</taxon>
        <taxon>Chloridoideae</taxon>
        <taxon>Cynodonteae</taxon>
        <taxon>Eleusininae</taxon>
        <taxon>Eleusine</taxon>
    </lineage>
</organism>
<proteinExistence type="inferred from homology"/>
<dbReference type="GO" id="GO:0016125">
    <property type="term" value="P:sterol metabolic process"/>
    <property type="evidence" value="ECO:0007669"/>
    <property type="project" value="TreeGrafter"/>
</dbReference>
<dbReference type="InterPro" id="IPR036396">
    <property type="entry name" value="Cyt_P450_sf"/>
</dbReference>
<dbReference type="PANTHER" id="PTHR24286:SF228">
    <property type="entry name" value="C-22 STEROL DESATURASE ERG5"/>
    <property type="match status" value="1"/>
</dbReference>
<evidence type="ECO:0000313" key="12">
    <source>
        <dbReference type="Proteomes" id="UP001054889"/>
    </source>
</evidence>
<keyword evidence="3 9" id="KW-0479">Metal-binding</keyword>